<proteinExistence type="predicted"/>
<protein>
    <submittedName>
        <fullName evidence="3">HDC18875</fullName>
    </submittedName>
</protein>
<sequence>MSCQRCHCCQCHHSSWSSGWQATPHRTCCSSPSSFFLAVALRSPFAIRHSAIVVIVVLLVIRLMSLFSQVRRRRRRQTQKQHQQQQQQQQRQQQQQQRQQQQQNQRCCCNYCAIFAALTLKNAYNSTKSLIRRVTYKIDGGVDDLKQFLHGMLLMKLQSRMPETKRNCFYVPRMQTRCVPLEGGGVASAVCVSKTPLPKS</sequence>
<keyword evidence="1" id="KW-0175">Coiled coil</keyword>
<feature type="transmembrane region" description="Helical" evidence="2">
    <location>
        <begin position="45"/>
        <end position="67"/>
    </location>
</feature>
<name>Q6IIC9_DROME</name>
<gene>
    <name evidence="3" type="ORF">HDC18875</name>
</gene>
<keyword evidence="2" id="KW-0472">Membrane</keyword>
<keyword evidence="2" id="KW-1133">Transmembrane helix</keyword>
<evidence type="ECO:0000256" key="1">
    <source>
        <dbReference type="SAM" id="Coils"/>
    </source>
</evidence>
<keyword evidence="2" id="KW-0812">Transmembrane</keyword>
<dbReference type="EMBL" id="BK003137">
    <property type="protein sequence ID" value="DAA03337.1"/>
    <property type="molecule type" value="Genomic_DNA"/>
</dbReference>
<evidence type="ECO:0000256" key="2">
    <source>
        <dbReference type="SAM" id="Phobius"/>
    </source>
</evidence>
<organism evidence="3">
    <name type="scientific">Drosophila melanogaster</name>
    <name type="common">Fruit fly</name>
    <dbReference type="NCBI Taxonomy" id="7227"/>
    <lineage>
        <taxon>Eukaryota</taxon>
        <taxon>Metazoa</taxon>
        <taxon>Ecdysozoa</taxon>
        <taxon>Arthropoda</taxon>
        <taxon>Hexapoda</taxon>
        <taxon>Insecta</taxon>
        <taxon>Pterygota</taxon>
        <taxon>Neoptera</taxon>
        <taxon>Endopterygota</taxon>
        <taxon>Diptera</taxon>
        <taxon>Brachycera</taxon>
        <taxon>Muscomorpha</taxon>
        <taxon>Ephydroidea</taxon>
        <taxon>Drosophilidae</taxon>
        <taxon>Drosophila</taxon>
        <taxon>Sophophora</taxon>
    </lineage>
</organism>
<accession>Q6IIC9</accession>
<evidence type="ECO:0000313" key="3">
    <source>
        <dbReference type="EMBL" id="DAA03337.1"/>
    </source>
</evidence>
<feature type="coiled-coil region" evidence="1">
    <location>
        <begin position="75"/>
        <end position="106"/>
    </location>
</feature>
<reference evidence="3" key="1">
    <citation type="journal article" date="2003" name="Genome Biol.">
        <title>An integrated gene annotation and transcriptional profiling approach towards the full gene content of the Drosophila genome.</title>
        <authorList>
            <person name="Hild M."/>
            <person name="Beckmann B."/>
            <person name="Haas S.A."/>
            <person name="Koch B."/>
            <person name="Solovyev V."/>
            <person name="Busold C."/>
            <person name="Fellenberg K."/>
            <person name="Boutros M."/>
            <person name="Vingron M."/>
            <person name="Sauer F."/>
            <person name="Hoheisel J.D."/>
            <person name="Paro R."/>
        </authorList>
    </citation>
    <scope>NUCLEOTIDE SEQUENCE</scope>
</reference>
<dbReference type="AlphaFoldDB" id="Q6IIC9"/>